<reference evidence="1" key="1">
    <citation type="journal article" date="2014" name="PLoS Genet.">
        <title>The Genome of Spironucleus salmonicida Highlights a Fish Pathogen Adapted to Fluctuating Environments.</title>
        <authorList>
            <person name="Xu F."/>
            <person name="Jerlstrom-Hultqvist J."/>
            <person name="Einarsson E."/>
            <person name="Astvaldsson A."/>
            <person name="Svard S.G."/>
            <person name="Andersson J.O."/>
        </authorList>
    </citation>
    <scope>NUCLEOTIDE SEQUENCE</scope>
</reference>
<gene>
    <name evidence="1" type="ORF">SS50377_13189</name>
</gene>
<dbReference type="AlphaFoldDB" id="V6M0W6"/>
<protein>
    <submittedName>
        <fullName evidence="1">Uncharacterized protein</fullName>
    </submittedName>
</protein>
<name>V6M0W6_9EUKA</name>
<sequence length="103" mass="12443">MSRSILSPLWFCMILNENRNSEKIMIDTDFNSFKFIRNRLLKHMKVNVLDWKSQSINQSDSLYLFAIYKRFNVMYESIQQLRLANDIRFAEGMFFLKILEGIY</sequence>
<dbReference type="EMBL" id="KI546063">
    <property type="protein sequence ID" value="EST46789.1"/>
    <property type="molecule type" value="Genomic_DNA"/>
</dbReference>
<evidence type="ECO:0000313" key="1">
    <source>
        <dbReference type="EMBL" id="EST46789.1"/>
    </source>
</evidence>
<organism evidence="1">
    <name type="scientific">Spironucleus salmonicida</name>
    <dbReference type="NCBI Taxonomy" id="348837"/>
    <lineage>
        <taxon>Eukaryota</taxon>
        <taxon>Metamonada</taxon>
        <taxon>Diplomonadida</taxon>
        <taxon>Hexamitidae</taxon>
        <taxon>Hexamitinae</taxon>
        <taxon>Spironucleus</taxon>
    </lineage>
</organism>
<accession>V6M0W6</accession>
<proteinExistence type="predicted"/>